<dbReference type="EMBL" id="JAGZCC010000032">
    <property type="protein sequence ID" value="MBS5588448.1"/>
    <property type="molecule type" value="Genomic_DNA"/>
</dbReference>
<dbReference type="NCBIfam" id="TIGR01641">
    <property type="entry name" value="phageSPP1_gp7"/>
    <property type="match status" value="1"/>
</dbReference>
<dbReference type="AlphaFoldDB" id="A0A943EIM7"/>
<dbReference type="Pfam" id="PF04233">
    <property type="entry name" value="Phage_Mu_F"/>
    <property type="match status" value="1"/>
</dbReference>
<organism evidence="2 3">
    <name type="scientific">Thomasclavelia spiroformis</name>
    <dbReference type="NCBI Taxonomy" id="29348"/>
    <lineage>
        <taxon>Bacteria</taxon>
        <taxon>Bacillati</taxon>
        <taxon>Bacillota</taxon>
        <taxon>Erysipelotrichia</taxon>
        <taxon>Erysipelotrichales</taxon>
        <taxon>Coprobacillaceae</taxon>
        <taxon>Thomasclavelia</taxon>
    </lineage>
</organism>
<reference evidence="2" key="1">
    <citation type="submission" date="2021-02" db="EMBL/GenBank/DDBJ databases">
        <title>Infant gut strain persistence is associated with maternal origin, phylogeny, and functional potential including surface adhesion and iron acquisition.</title>
        <authorList>
            <person name="Lou Y.C."/>
        </authorList>
    </citation>
    <scope>NUCLEOTIDE SEQUENCE</scope>
    <source>
        <strain evidence="2">L3_108_000G1_dasL3_108_000G1_metabat.metabat.11</strain>
    </source>
</reference>
<comment type="caution">
    <text evidence="2">The sequence shown here is derived from an EMBL/GenBank/DDBJ whole genome shotgun (WGS) entry which is preliminary data.</text>
</comment>
<protein>
    <submittedName>
        <fullName evidence="2">Minor capsid protein</fullName>
    </submittedName>
</protein>
<feature type="domain" description="Phage head morphogenesis" evidence="1">
    <location>
        <begin position="195"/>
        <end position="298"/>
    </location>
</feature>
<dbReference type="Proteomes" id="UP000751224">
    <property type="component" value="Unassembled WGS sequence"/>
</dbReference>
<sequence length="359" mass="41541">MSDYWRKRQAEHIKMAMDTAEDSAIEIAKLYQKASFYLNEQIQGVFDKYRGRHGLSTVEAKELLNSVVDDLTYDKMLVKLRAGAKSEERKKLLKILEAPAYSYRINRFQEAQSLLDSMMVGIFKQEKEISTLNYIDVAYNAYFNSIYNIQDKTGINFSFGNIDSELTQKLLKSKWSGKNYSNRIWDNTQAVANLVKEEMLMGILTGKTEKQMSDTINERFNVGAYNAKRLISTESDFISNALDMEAYREADIEIVRFCAVHDMKTSKICQRHDRTTIPLNKAIQGVNIPPMHPNCRSSIEPVISKAIEAKMKRRVRDPVTGKDKIISANQNYQEWLRKLQKEHGKDTIEMFRKKVLQKN</sequence>
<dbReference type="InterPro" id="IPR006528">
    <property type="entry name" value="Phage_head_morphogenesis_dom"/>
</dbReference>
<evidence type="ECO:0000313" key="3">
    <source>
        <dbReference type="Proteomes" id="UP000751224"/>
    </source>
</evidence>
<proteinExistence type="predicted"/>
<name>A0A943EIM7_9FIRM</name>
<evidence type="ECO:0000259" key="1">
    <source>
        <dbReference type="Pfam" id="PF04233"/>
    </source>
</evidence>
<evidence type="ECO:0000313" key="2">
    <source>
        <dbReference type="EMBL" id="MBS5588448.1"/>
    </source>
</evidence>
<accession>A0A943EIM7</accession>
<gene>
    <name evidence="2" type="ORF">KHX14_06470</name>
</gene>